<dbReference type="PRINTS" id="PR00080">
    <property type="entry name" value="SDRFAMILY"/>
</dbReference>
<dbReference type="PRINTS" id="PR00081">
    <property type="entry name" value="GDHRDH"/>
</dbReference>
<dbReference type="PANTHER" id="PTHR42879:SF2">
    <property type="entry name" value="3-OXOACYL-[ACYL-CARRIER-PROTEIN] REDUCTASE FABG"/>
    <property type="match status" value="1"/>
</dbReference>
<gene>
    <name evidence="3" type="ORF">B4V02_10100</name>
</gene>
<protein>
    <submittedName>
        <fullName evidence="3">3-ketoacyl-ACP reductase</fullName>
    </submittedName>
</protein>
<dbReference type="InterPro" id="IPR020904">
    <property type="entry name" value="Sc_DH/Rdtase_CS"/>
</dbReference>
<evidence type="ECO:0000256" key="2">
    <source>
        <dbReference type="ARBA" id="ARBA00023002"/>
    </source>
</evidence>
<dbReference type="Gene3D" id="3.40.50.720">
    <property type="entry name" value="NAD(P)-binding Rossmann-like Domain"/>
    <property type="match status" value="1"/>
</dbReference>
<keyword evidence="4" id="KW-1185">Reference proteome</keyword>
<evidence type="ECO:0000256" key="1">
    <source>
        <dbReference type="ARBA" id="ARBA00006484"/>
    </source>
</evidence>
<dbReference type="InterPro" id="IPR036291">
    <property type="entry name" value="NAD(P)-bd_dom_sf"/>
</dbReference>
<dbReference type="InterPro" id="IPR002347">
    <property type="entry name" value="SDR_fam"/>
</dbReference>
<dbReference type="PROSITE" id="PS00061">
    <property type="entry name" value="ADH_SHORT"/>
    <property type="match status" value="1"/>
</dbReference>
<dbReference type="STRING" id="172713.GCA_001705305_04014"/>
<dbReference type="PANTHER" id="PTHR42879">
    <property type="entry name" value="3-OXOACYL-(ACYL-CARRIER-PROTEIN) REDUCTASE"/>
    <property type="match status" value="1"/>
</dbReference>
<name>A0A222WKM5_9BACL</name>
<dbReference type="GO" id="GO:0008206">
    <property type="term" value="P:bile acid metabolic process"/>
    <property type="evidence" value="ECO:0007669"/>
    <property type="project" value="UniProtKB-ARBA"/>
</dbReference>
<dbReference type="GO" id="GO:0016491">
    <property type="term" value="F:oxidoreductase activity"/>
    <property type="evidence" value="ECO:0007669"/>
    <property type="project" value="UniProtKB-KW"/>
</dbReference>
<dbReference type="Proteomes" id="UP000214666">
    <property type="component" value="Chromosome"/>
</dbReference>
<dbReference type="CDD" id="cd05233">
    <property type="entry name" value="SDR_c"/>
    <property type="match status" value="1"/>
</dbReference>
<dbReference type="KEGG" id="pkb:B4V02_10100"/>
<dbReference type="SUPFAM" id="SSF51735">
    <property type="entry name" value="NAD(P)-binding Rossmann-fold domains"/>
    <property type="match status" value="1"/>
</dbReference>
<proteinExistence type="inferred from homology"/>
<accession>A0A222WKM5</accession>
<comment type="similarity">
    <text evidence="1">Belongs to the short-chain dehydrogenases/reductases (SDR) family.</text>
</comment>
<dbReference type="InterPro" id="IPR050259">
    <property type="entry name" value="SDR"/>
</dbReference>
<dbReference type="Pfam" id="PF13561">
    <property type="entry name" value="adh_short_C2"/>
    <property type="match status" value="1"/>
</dbReference>
<dbReference type="NCBIfam" id="NF005559">
    <property type="entry name" value="PRK07231.1"/>
    <property type="match status" value="1"/>
</dbReference>
<evidence type="ECO:0000313" key="3">
    <source>
        <dbReference type="EMBL" id="ASR47007.1"/>
    </source>
</evidence>
<dbReference type="EMBL" id="CP020028">
    <property type="protein sequence ID" value="ASR47007.1"/>
    <property type="molecule type" value="Genomic_DNA"/>
</dbReference>
<dbReference type="RefSeq" id="WP_094154672.1">
    <property type="nucleotide sequence ID" value="NZ_CP020028.1"/>
</dbReference>
<evidence type="ECO:0000313" key="4">
    <source>
        <dbReference type="Proteomes" id="UP000214666"/>
    </source>
</evidence>
<sequence length="252" mass="25986">MKLQGKVAVVTGAASGMGKEIAILYAKEGAKVVVSDIHLDAANSTVAEIELFGGTAIAIIANVSKEADIQNLIDTAVSTYGTLDILVNNAGIMDNFVPAADLTDELWERIFAINSTGPMRAIRKALPIFTDKGTGVIINIASLGGLQGSRAGAAYTAAKHAVVGLTKNVGFQYANKGVRCNAIAPGAVITNIAASINEPNAFGMERAMAGQNLTPRAGEAEEIAKVALFLASDDSSFINGTVITADAGWSAY</sequence>
<keyword evidence="2" id="KW-0560">Oxidoreductase</keyword>
<dbReference type="FunFam" id="3.40.50.720:FF:000084">
    <property type="entry name" value="Short-chain dehydrogenase reductase"/>
    <property type="match status" value="1"/>
</dbReference>
<organism evidence="3 4">
    <name type="scientific">Paenibacillus kribbensis</name>
    <dbReference type="NCBI Taxonomy" id="172713"/>
    <lineage>
        <taxon>Bacteria</taxon>
        <taxon>Bacillati</taxon>
        <taxon>Bacillota</taxon>
        <taxon>Bacilli</taxon>
        <taxon>Bacillales</taxon>
        <taxon>Paenibacillaceae</taxon>
        <taxon>Paenibacillus</taxon>
    </lineage>
</organism>
<dbReference type="OrthoDB" id="9803333at2"/>
<dbReference type="AlphaFoldDB" id="A0A222WKM5"/>
<reference evidence="3 4" key="1">
    <citation type="submission" date="2017-03" db="EMBL/GenBank/DDBJ databases">
        <title>Complete genome sequence of Paenibacillus Kribbensis producing bioflocculants.</title>
        <authorList>
            <person name="Lee H.-G."/>
            <person name="Oh H.-M."/>
        </authorList>
    </citation>
    <scope>NUCLEOTIDE SEQUENCE [LARGE SCALE GENOMIC DNA]</scope>
    <source>
        <strain evidence="3 4">AM49</strain>
    </source>
</reference>